<accession>A0ABV0MWD3</accession>
<gene>
    <name evidence="1" type="ORF">GOODEAATRI_030233</name>
</gene>
<evidence type="ECO:0000313" key="1">
    <source>
        <dbReference type="EMBL" id="MEQ2163445.1"/>
    </source>
</evidence>
<organism evidence="1 2">
    <name type="scientific">Goodea atripinnis</name>
    <dbReference type="NCBI Taxonomy" id="208336"/>
    <lineage>
        <taxon>Eukaryota</taxon>
        <taxon>Metazoa</taxon>
        <taxon>Chordata</taxon>
        <taxon>Craniata</taxon>
        <taxon>Vertebrata</taxon>
        <taxon>Euteleostomi</taxon>
        <taxon>Actinopterygii</taxon>
        <taxon>Neopterygii</taxon>
        <taxon>Teleostei</taxon>
        <taxon>Neoteleostei</taxon>
        <taxon>Acanthomorphata</taxon>
        <taxon>Ovalentaria</taxon>
        <taxon>Atherinomorphae</taxon>
        <taxon>Cyprinodontiformes</taxon>
        <taxon>Goodeidae</taxon>
        <taxon>Goodea</taxon>
    </lineage>
</organism>
<keyword evidence="2" id="KW-1185">Reference proteome</keyword>
<sequence>MLIKMGATILCGPDGLSVHLPNGTQLACGNNSRLSHGQYLIQPLADPMADIYWALLHPETRAGGGILSSFLQWKSWILTLAPYVSPLTHHMSPSSMTGIT</sequence>
<reference evidence="1 2" key="1">
    <citation type="submission" date="2021-06" db="EMBL/GenBank/DDBJ databases">
        <authorList>
            <person name="Palmer J.M."/>
        </authorList>
    </citation>
    <scope>NUCLEOTIDE SEQUENCE [LARGE SCALE GENOMIC DNA]</scope>
    <source>
        <strain evidence="1 2">GA_2019</strain>
        <tissue evidence="1">Muscle</tissue>
    </source>
</reference>
<feature type="non-terminal residue" evidence="1">
    <location>
        <position position="100"/>
    </location>
</feature>
<dbReference type="Proteomes" id="UP001476798">
    <property type="component" value="Unassembled WGS sequence"/>
</dbReference>
<comment type="caution">
    <text evidence="1">The sequence shown here is derived from an EMBL/GenBank/DDBJ whole genome shotgun (WGS) entry which is preliminary data.</text>
</comment>
<dbReference type="EMBL" id="JAHRIO010014703">
    <property type="protein sequence ID" value="MEQ2163445.1"/>
    <property type="molecule type" value="Genomic_DNA"/>
</dbReference>
<protein>
    <submittedName>
        <fullName evidence="1">Uncharacterized protein</fullName>
    </submittedName>
</protein>
<proteinExistence type="predicted"/>
<name>A0ABV0MWD3_9TELE</name>
<evidence type="ECO:0000313" key="2">
    <source>
        <dbReference type="Proteomes" id="UP001476798"/>
    </source>
</evidence>